<name>A0ABR6YFF5_9BURK</name>
<evidence type="ECO:0000313" key="1">
    <source>
        <dbReference type="EMBL" id="MBC3875290.1"/>
    </source>
</evidence>
<gene>
    <name evidence="1" type="ORF">H8K55_17005</name>
</gene>
<evidence type="ECO:0000313" key="2">
    <source>
        <dbReference type="Proteomes" id="UP000624279"/>
    </source>
</evidence>
<protein>
    <submittedName>
        <fullName evidence="1">Uncharacterized protein</fullName>
    </submittedName>
</protein>
<reference evidence="1 2" key="1">
    <citation type="submission" date="2020-08" db="EMBL/GenBank/DDBJ databases">
        <title>Novel species isolated from subtropical streams in China.</title>
        <authorList>
            <person name="Lu H."/>
        </authorList>
    </citation>
    <scope>NUCLEOTIDE SEQUENCE [LARGE SCALE GENOMIC DNA]</scope>
    <source>
        <strain evidence="1 2">LX15W</strain>
    </source>
</reference>
<comment type="caution">
    <text evidence="1">The sequence shown here is derived from an EMBL/GenBank/DDBJ whole genome shotgun (WGS) entry which is preliminary data.</text>
</comment>
<dbReference type="RefSeq" id="WP_186943261.1">
    <property type="nucleotide sequence ID" value="NZ_JACOGA010000017.1"/>
</dbReference>
<accession>A0ABR6YFF5</accession>
<dbReference type="Proteomes" id="UP000624279">
    <property type="component" value="Unassembled WGS sequence"/>
</dbReference>
<dbReference type="EMBL" id="JACOGA010000017">
    <property type="protein sequence ID" value="MBC3875290.1"/>
    <property type="molecule type" value="Genomic_DNA"/>
</dbReference>
<sequence length="108" mass="12049">MSDVNMQSNLPADWQSSSSIRLQISLEQAQLILSALIERPFKQVFELIGNLNQQTATIFTSTSDAQTMAELSFSKAQLALIIEALGDLPFNRVNRLLHSLQQQMQATL</sequence>
<keyword evidence="2" id="KW-1185">Reference proteome</keyword>
<organism evidence="1 2">
    <name type="scientific">Undibacterium flavidum</name>
    <dbReference type="NCBI Taxonomy" id="2762297"/>
    <lineage>
        <taxon>Bacteria</taxon>
        <taxon>Pseudomonadati</taxon>
        <taxon>Pseudomonadota</taxon>
        <taxon>Betaproteobacteria</taxon>
        <taxon>Burkholderiales</taxon>
        <taxon>Oxalobacteraceae</taxon>
        <taxon>Undibacterium</taxon>
    </lineage>
</organism>
<proteinExistence type="predicted"/>